<dbReference type="Gene3D" id="3.40.50.1100">
    <property type="match status" value="2"/>
</dbReference>
<dbReference type="GO" id="GO:0006535">
    <property type="term" value="P:cysteine biosynthetic process from serine"/>
    <property type="evidence" value="ECO:0007669"/>
    <property type="project" value="InterPro"/>
</dbReference>
<evidence type="ECO:0000256" key="2">
    <source>
        <dbReference type="ARBA" id="ARBA00022898"/>
    </source>
</evidence>
<evidence type="ECO:0000256" key="1">
    <source>
        <dbReference type="ARBA" id="ARBA00001933"/>
    </source>
</evidence>
<proteinExistence type="predicted"/>
<evidence type="ECO:0000313" key="5">
    <source>
        <dbReference type="Proteomes" id="UP000001880"/>
    </source>
</evidence>
<dbReference type="InterPro" id="IPR001216">
    <property type="entry name" value="P-phosphate_BS"/>
</dbReference>
<feature type="domain" description="Tryptophan synthase beta chain-like PALP" evidence="3">
    <location>
        <begin position="13"/>
        <end position="296"/>
    </location>
</feature>
<dbReference type="PROSITE" id="PS00901">
    <property type="entry name" value="CYS_SYNTHASE"/>
    <property type="match status" value="1"/>
</dbReference>
<dbReference type="EMBL" id="CP001804">
    <property type="protein sequence ID" value="ACY16677.1"/>
    <property type="molecule type" value="Genomic_DNA"/>
</dbReference>
<evidence type="ECO:0000259" key="3">
    <source>
        <dbReference type="Pfam" id="PF00291"/>
    </source>
</evidence>
<dbReference type="Pfam" id="PF00291">
    <property type="entry name" value="PALP"/>
    <property type="match status" value="1"/>
</dbReference>
<dbReference type="HOGENOM" id="CLU_021018_1_0_7"/>
<dbReference type="eggNOG" id="COG0031">
    <property type="taxonomic scope" value="Bacteria"/>
</dbReference>
<dbReference type="CDD" id="cd01561">
    <property type="entry name" value="CBS_like"/>
    <property type="match status" value="1"/>
</dbReference>
<dbReference type="InterPro" id="IPR001926">
    <property type="entry name" value="TrpB-like_PALP"/>
</dbReference>
<sequence>MSLHSNQSVASVLDLIGNTPLIRLRSVEARAGGEVEIWAKCEFENPGGSVKDRAAKRMILDALADGRLSEGKILLDSTSGNTGVAYSMIGAALGIPIHLVMPANVSAARKNITQAYGTKLIFSSEFEGSDGAIRLARDIVSKEPERYFFPNQYANASNPLAHYDGTGVEIVEALGARVTHFATGIGTTGTLMGTGRRLKEAVAGVEVIGIEPDDAFHGLEGLKHLPSSIVPPIWEPDGIVDRMLPMPTEEAWDAADALVREEGIFVGHSAGANVAGALRVAREAGPGAVVVTILPDRGDRYFLPMKWEKNYVW</sequence>
<dbReference type="OrthoDB" id="9815130at2"/>
<comment type="cofactor">
    <cofactor evidence="1">
        <name>pyridoxal 5'-phosphate</name>
        <dbReference type="ChEBI" id="CHEBI:597326"/>
    </cofactor>
</comment>
<keyword evidence="2" id="KW-0663">Pyridoxal phosphate</keyword>
<dbReference type="PANTHER" id="PTHR10314">
    <property type="entry name" value="CYSTATHIONINE BETA-SYNTHASE"/>
    <property type="match status" value="1"/>
</dbReference>
<dbReference type="SUPFAM" id="SSF53686">
    <property type="entry name" value="Tryptophan synthase beta subunit-like PLP-dependent enzymes"/>
    <property type="match status" value="1"/>
</dbReference>
<accession>D0LKV7</accession>
<dbReference type="GO" id="GO:0016765">
    <property type="term" value="F:transferase activity, transferring alkyl or aryl (other than methyl) groups"/>
    <property type="evidence" value="ECO:0007669"/>
    <property type="project" value="UniProtKB-ARBA"/>
</dbReference>
<name>D0LKV7_HALO1</name>
<dbReference type="RefSeq" id="WP_012829275.1">
    <property type="nucleotide sequence ID" value="NC_013440.1"/>
</dbReference>
<dbReference type="KEGG" id="hoh:Hoch_4179"/>
<gene>
    <name evidence="4" type="ordered locus">Hoch_4179</name>
</gene>
<dbReference type="InterPro" id="IPR036052">
    <property type="entry name" value="TrpB-like_PALP_sf"/>
</dbReference>
<keyword evidence="5" id="KW-1185">Reference proteome</keyword>
<reference evidence="4 5" key="1">
    <citation type="journal article" date="2010" name="Stand. Genomic Sci.">
        <title>Complete genome sequence of Haliangium ochraceum type strain (SMP-2).</title>
        <authorList>
            <consortium name="US DOE Joint Genome Institute (JGI-PGF)"/>
            <person name="Ivanova N."/>
            <person name="Daum C."/>
            <person name="Lang E."/>
            <person name="Abt B."/>
            <person name="Kopitz M."/>
            <person name="Saunders E."/>
            <person name="Lapidus A."/>
            <person name="Lucas S."/>
            <person name="Glavina Del Rio T."/>
            <person name="Nolan M."/>
            <person name="Tice H."/>
            <person name="Copeland A."/>
            <person name="Cheng J.F."/>
            <person name="Chen F."/>
            <person name="Bruce D."/>
            <person name="Goodwin L."/>
            <person name="Pitluck S."/>
            <person name="Mavromatis K."/>
            <person name="Pati A."/>
            <person name="Mikhailova N."/>
            <person name="Chen A."/>
            <person name="Palaniappan K."/>
            <person name="Land M."/>
            <person name="Hauser L."/>
            <person name="Chang Y.J."/>
            <person name="Jeffries C.D."/>
            <person name="Detter J.C."/>
            <person name="Brettin T."/>
            <person name="Rohde M."/>
            <person name="Goker M."/>
            <person name="Bristow J."/>
            <person name="Markowitz V."/>
            <person name="Eisen J.A."/>
            <person name="Hugenholtz P."/>
            <person name="Kyrpides N.C."/>
            <person name="Klenk H.P."/>
        </authorList>
    </citation>
    <scope>NUCLEOTIDE SEQUENCE [LARGE SCALE GENOMIC DNA]</scope>
    <source>
        <strain evidence="5">DSM 14365 / CIP 107738 / JCM 11303 / AJ 13395 / SMP-2</strain>
    </source>
</reference>
<dbReference type="AlphaFoldDB" id="D0LKV7"/>
<dbReference type="Proteomes" id="UP000001880">
    <property type="component" value="Chromosome"/>
</dbReference>
<evidence type="ECO:0000313" key="4">
    <source>
        <dbReference type="EMBL" id="ACY16677.1"/>
    </source>
</evidence>
<protein>
    <submittedName>
        <fullName evidence="4">Pyridoxal-5'-phosphate-dependent protein beta subunit</fullName>
    </submittedName>
</protein>
<dbReference type="InterPro" id="IPR050214">
    <property type="entry name" value="Cys_Synth/Cystath_Beta-Synth"/>
</dbReference>
<dbReference type="STRING" id="502025.Hoch_4179"/>
<organism evidence="4 5">
    <name type="scientific">Haliangium ochraceum (strain DSM 14365 / JCM 11303 / SMP-2)</name>
    <dbReference type="NCBI Taxonomy" id="502025"/>
    <lineage>
        <taxon>Bacteria</taxon>
        <taxon>Pseudomonadati</taxon>
        <taxon>Myxococcota</taxon>
        <taxon>Polyangia</taxon>
        <taxon>Haliangiales</taxon>
        <taxon>Kofleriaceae</taxon>
        <taxon>Haliangium</taxon>
    </lineage>
</organism>